<reference evidence="2 3" key="1">
    <citation type="submission" date="2018-01" db="EMBL/GenBank/DDBJ databases">
        <title>Genome sequence of a Cantenovulum-like bacteria.</title>
        <authorList>
            <person name="Tan W.R."/>
            <person name="Lau N.-S."/>
            <person name="Go F."/>
            <person name="Amirul A.-A.A."/>
        </authorList>
    </citation>
    <scope>NUCLEOTIDE SEQUENCE [LARGE SCALE GENOMIC DNA]</scope>
    <source>
        <strain evidence="2 3">CCB-QB4</strain>
    </source>
</reference>
<dbReference type="Proteomes" id="UP000244441">
    <property type="component" value="Chromosome"/>
</dbReference>
<evidence type="ECO:0000313" key="3">
    <source>
        <dbReference type="Proteomes" id="UP000244441"/>
    </source>
</evidence>
<protein>
    <recommendedName>
        <fullName evidence="4">Polyketide cyclase / dehydrase and lipid transport</fullName>
    </recommendedName>
</protein>
<dbReference type="RefSeq" id="WP_108601584.1">
    <property type="nucleotide sequence ID" value="NZ_CP026604.1"/>
</dbReference>
<sequence length="174" mass="19590">MSKIRIAVYAIYVFVGLIVGFSFILPNNYSVYRGVIVDAQPNEIHEYVGNLDNWSDWTLWQQQDPSLKIAVLKPTGVGANQRWGGDSGTGSLTFIREDTWYGVDYDLIVDNNPPMRASILYSLDGNMTRVEWFMRGKVNIPIAGPYMALMMDGMLGSMLQDNLDNLKRVVESAN</sequence>
<proteinExistence type="predicted"/>
<dbReference type="OrthoDB" id="9807923at2"/>
<gene>
    <name evidence="2" type="ORF">C2869_03245</name>
</gene>
<keyword evidence="3" id="KW-1185">Reference proteome</keyword>
<dbReference type="SUPFAM" id="SSF55961">
    <property type="entry name" value="Bet v1-like"/>
    <property type="match status" value="1"/>
</dbReference>
<dbReference type="InterPro" id="IPR023393">
    <property type="entry name" value="START-like_dom_sf"/>
</dbReference>
<evidence type="ECO:0008006" key="4">
    <source>
        <dbReference type="Google" id="ProtNLM"/>
    </source>
</evidence>
<dbReference type="EMBL" id="CP026604">
    <property type="protein sequence ID" value="AWB65508.1"/>
    <property type="molecule type" value="Genomic_DNA"/>
</dbReference>
<evidence type="ECO:0000313" key="2">
    <source>
        <dbReference type="EMBL" id="AWB65508.1"/>
    </source>
</evidence>
<name>A0A2S0VMR7_9ALTE</name>
<dbReference type="AlphaFoldDB" id="A0A2S0VMR7"/>
<organism evidence="2 3">
    <name type="scientific">Saccharobesus litoralis</name>
    <dbReference type="NCBI Taxonomy" id="2172099"/>
    <lineage>
        <taxon>Bacteria</taxon>
        <taxon>Pseudomonadati</taxon>
        <taxon>Pseudomonadota</taxon>
        <taxon>Gammaproteobacteria</taxon>
        <taxon>Alteromonadales</taxon>
        <taxon>Alteromonadaceae</taxon>
        <taxon>Saccharobesus</taxon>
    </lineage>
</organism>
<dbReference type="Gene3D" id="3.30.530.20">
    <property type="match status" value="1"/>
</dbReference>
<keyword evidence="1" id="KW-0812">Transmembrane</keyword>
<accession>A0A2S0VMR7</accession>
<keyword evidence="1" id="KW-1133">Transmembrane helix</keyword>
<feature type="transmembrane region" description="Helical" evidence="1">
    <location>
        <begin position="6"/>
        <end position="25"/>
    </location>
</feature>
<keyword evidence="1" id="KW-0472">Membrane</keyword>
<evidence type="ECO:0000256" key="1">
    <source>
        <dbReference type="SAM" id="Phobius"/>
    </source>
</evidence>
<dbReference type="KEGG" id="cate:C2869_03245"/>